<keyword evidence="1" id="KW-0378">Hydrolase</keyword>
<gene>
    <name evidence="1" type="ORF">CTI12_AA156800</name>
</gene>
<accession>A0A2U1PFW0</accession>
<protein>
    <submittedName>
        <fullName evidence="1">Helitron helicase-like domain-containing protein</fullName>
    </submittedName>
</protein>
<proteinExistence type="predicted"/>
<dbReference type="GO" id="GO:0004386">
    <property type="term" value="F:helicase activity"/>
    <property type="evidence" value="ECO:0007669"/>
    <property type="project" value="UniProtKB-KW"/>
</dbReference>
<keyword evidence="2" id="KW-1185">Reference proteome</keyword>
<dbReference type="EMBL" id="PKPP01001210">
    <property type="protein sequence ID" value="PWA84622.1"/>
    <property type="molecule type" value="Genomic_DNA"/>
</dbReference>
<organism evidence="1 2">
    <name type="scientific">Artemisia annua</name>
    <name type="common">Sweet wormwood</name>
    <dbReference type="NCBI Taxonomy" id="35608"/>
    <lineage>
        <taxon>Eukaryota</taxon>
        <taxon>Viridiplantae</taxon>
        <taxon>Streptophyta</taxon>
        <taxon>Embryophyta</taxon>
        <taxon>Tracheophyta</taxon>
        <taxon>Spermatophyta</taxon>
        <taxon>Magnoliopsida</taxon>
        <taxon>eudicotyledons</taxon>
        <taxon>Gunneridae</taxon>
        <taxon>Pentapetalae</taxon>
        <taxon>asterids</taxon>
        <taxon>campanulids</taxon>
        <taxon>Asterales</taxon>
        <taxon>Asteraceae</taxon>
        <taxon>Asteroideae</taxon>
        <taxon>Anthemideae</taxon>
        <taxon>Artemisiinae</taxon>
        <taxon>Artemisia</taxon>
    </lineage>
</organism>
<evidence type="ECO:0000313" key="2">
    <source>
        <dbReference type="Proteomes" id="UP000245207"/>
    </source>
</evidence>
<dbReference type="OrthoDB" id="2272314at2759"/>
<dbReference type="PANTHER" id="PTHR45786">
    <property type="entry name" value="DNA BINDING PROTEIN-LIKE"/>
    <property type="match status" value="1"/>
</dbReference>
<dbReference type="AlphaFoldDB" id="A0A2U1PFW0"/>
<sequence>MKGFKQVHASIQNIMGVAMEDKAYNQMFAMISLGVEIEQYIKVGCGSYVLKVSGHIYQWIGSMCPQPGEHPKFLQLDIYDIENKVANCLENFQRTCERLRADIVEDLIEFLDKHNELVHVFRTTRNKMAEVDIP</sequence>
<keyword evidence="1" id="KW-0547">Nucleotide-binding</keyword>
<dbReference type="Proteomes" id="UP000245207">
    <property type="component" value="Unassembled WGS sequence"/>
</dbReference>
<dbReference type="PANTHER" id="PTHR45786:SF74">
    <property type="entry name" value="ATP-DEPENDENT DNA HELICASE"/>
    <property type="match status" value="1"/>
</dbReference>
<keyword evidence="1" id="KW-0347">Helicase</keyword>
<name>A0A2U1PFW0_ARTAN</name>
<reference evidence="1 2" key="1">
    <citation type="journal article" date="2018" name="Mol. Plant">
        <title>The genome of Artemisia annua provides insight into the evolution of Asteraceae family and artemisinin biosynthesis.</title>
        <authorList>
            <person name="Shen Q."/>
            <person name="Zhang L."/>
            <person name="Liao Z."/>
            <person name="Wang S."/>
            <person name="Yan T."/>
            <person name="Shi P."/>
            <person name="Liu M."/>
            <person name="Fu X."/>
            <person name="Pan Q."/>
            <person name="Wang Y."/>
            <person name="Lv Z."/>
            <person name="Lu X."/>
            <person name="Zhang F."/>
            <person name="Jiang W."/>
            <person name="Ma Y."/>
            <person name="Chen M."/>
            <person name="Hao X."/>
            <person name="Li L."/>
            <person name="Tang Y."/>
            <person name="Lv G."/>
            <person name="Zhou Y."/>
            <person name="Sun X."/>
            <person name="Brodelius P.E."/>
            <person name="Rose J.K.C."/>
            <person name="Tang K."/>
        </authorList>
    </citation>
    <scope>NUCLEOTIDE SEQUENCE [LARGE SCALE GENOMIC DNA]</scope>
    <source>
        <strain evidence="2">cv. Huhao1</strain>
        <tissue evidence="1">Leaf</tissue>
    </source>
</reference>
<dbReference type="STRING" id="35608.A0A2U1PFW0"/>
<keyword evidence="1" id="KW-0067">ATP-binding</keyword>
<evidence type="ECO:0000313" key="1">
    <source>
        <dbReference type="EMBL" id="PWA84622.1"/>
    </source>
</evidence>
<comment type="caution">
    <text evidence="1">The sequence shown here is derived from an EMBL/GenBank/DDBJ whole genome shotgun (WGS) entry which is preliminary data.</text>
</comment>